<feature type="signal peptide" evidence="8">
    <location>
        <begin position="1"/>
        <end position="20"/>
    </location>
</feature>
<keyword evidence="11" id="KW-1185">Reference proteome</keyword>
<dbReference type="PANTHER" id="PTHR18952:SF265">
    <property type="entry name" value="CARBONIC ANHYDRASE"/>
    <property type="match status" value="1"/>
</dbReference>
<dbReference type="Proteomes" id="UP000653454">
    <property type="component" value="Unassembled WGS sequence"/>
</dbReference>
<evidence type="ECO:0000256" key="2">
    <source>
        <dbReference type="ARBA" id="ARBA00010718"/>
    </source>
</evidence>
<gene>
    <name evidence="10" type="ORF">PLXY2_LOCUS7212</name>
</gene>
<dbReference type="GO" id="GO:0004089">
    <property type="term" value="F:carbonate dehydratase activity"/>
    <property type="evidence" value="ECO:0007669"/>
    <property type="project" value="UniProtKB-UniRule"/>
</dbReference>
<dbReference type="EC" id="4.2.1.1" evidence="3 8"/>
<dbReference type="InterPro" id="IPR036398">
    <property type="entry name" value="CA_dom_sf"/>
</dbReference>
<protein>
    <recommendedName>
        <fullName evidence="3 8">Carbonic anhydrase</fullName>
        <ecNumber evidence="3 8">4.2.1.1</ecNumber>
    </recommendedName>
</protein>
<reference evidence="10" key="1">
    <citation type="submission" date="2020-11" db="EMBL/GenBank/DDBJ databases">
        <authorList>
            <person name="Whiteford S."/>
        </authorList>
    </citation>
    <scope>NUCLEOTIDE SEQUENCE</scope>
</reference>
<evidence type="ECO:0000313" key="10">
    <source>
        <dbReference type="EMBL" id="CAG9120761.1"/>
    </source>
</evidence>
<accession>A0A8S4EXD7</accession>
<sequence length="325" mass="34600">MFAFIVLPVILSSFIDLTHQARTSAAWSYADEPSWPGACSSGAQQSPINIVTAAAVADHGGAVIRAPLQFRGYGAVDVSAVNNGHTLKWNAVPGGPAPTLSGGPLQGNYTFLQFHLHWLSEHAVDGIKYPLEIHFVHARTGLSIEEALQKRDGLAVIGVLYKVEKSPDSGHALEELMPMIPSIMNFTENEPTSADIIDLNRIMGADRSSFFTYQGSLTTPGCSEAVQWIVMETPRAISDAQFKLISSADVGGQANYRSLQPNNRPVYRSVSASAALAPSLLTLLSALYATSPSLVAAAKKTLCGLVNLKKKLLGLGGINCEKLVG</sequence>
<keyword evidence="6 8" id="KW-0456">Lyase</keyword>
<dbReference type="EMBL" id="CAJHNJ030000024">
    <property type="protein sequence ID" value="CAG9120761.1"/>
    <property type="molecule type" value="Genomic_DNA"/>
</dbReference>
<evidence type="ECO:0000256" key="1">
    <source>
        <dbReference type="ARBA" id="ARBA00002904"/>
    </source>
</evidence>
<dbReference type="InterPro" id="IPR023561">
    <property type="entry name" value="Carbonic_anhydrase_a-class"/>
</dbReference>
<feature type="chain" id="PRO_5035959846" description="Carbonic anhydrase" evidence="8">
    <location>
        <begin position="21"/>
        <end position="325"/>
    </location>
</feature>
<dbReference type="InterPro" id="IPR018338">
    <property type="entry name" value="Carbonic_anhydrase_a-class_CS"/>
</dbReference>
<evidence type="ECO:0000256" key="4">
    <source>
        <dbReference type="ARBA" id="ARBA00022723"/>
    </source>
</evidence>
<dbReference type="InterPro" id="IPR001148">
    <property type="entry name" value="CA_dom"/>
</dbReference>
<comment type="caution">
    <text evidence="10">The sequence shown here is derived from an EMBL/GenBank/DDBJ whole genome shotgun (WGS) entry which is preliminary data.</text>
</comment>
<dbReference type="CDD" id="cd00326">
    <property type="entry name" value="alpha_CA"/>
    <property type="match status" value="1"/>
</dbReference>
<comment type="cofactor">
    <cofactor evidence="8">
        <name>Zn(2+)</name>
        <dbReference type="ChEBI" id="CHEBI:29105"/>
    </cofactor>
</comment>
<evidence type="ECO:0000256" key="7">
    <source>
        <dbReference type="ARBA" id="ARBA00048348"/>
    </source>
</evidence>
<dbReference type="SMART" id="SM01057">
    <property type="entry name" value="Carb_anhydrase"/>
    <property type="match status" value="1"/>
</dbReference>
<keyword evidence="4 8" id="KW-0479">Metal-binding</keyword>
<dbReference type="GO" id="GO:0008270">
    <property type="term" value="F:zinc ion binding"/>
    <property type="evidence" value="ECO:0007669"/>
    <property type="project" value="UniProtKB-UniRule"/>
</dbReference>
<evidence type="ECO:0000256" key="5">
    <source>
        <dbReference type="ARBA" id="ARBA00022833"/>
    </source>
</evidence>
<dbReference type="Gene3D" id="3.10.200.10">
    <property type="entry name" value="Alpha carbonic anhydrase"/>
    <property type="match status" value="1"/>
</dbReference>
<organism evidence="10 11">
    <name type="scientific">Plutella xylostella</name>
    <name type="common">Diamondback moth</name>
    <name type="synonym">Plutella maculipennis</name>
    <dbReference type="NCBI Taxonomy" id="51655"/>
    <lineage>
        <taxon>Eukaryota</taxon>
        <taxon>Metazoa</taxon>
        <taxon>Ecdysozoa</taxon>
        <taxon>Arthropoda</taxon>
        <taxon>Hexapoda</taxon>
        <taxon>Insecta</taxon>
        <taxon>Pterygota</taxon>
        <taxon>Neoptera</taxon>
        <taxon>Endopterygota</taxon>
        <taxon>Lepidoptera</taxon>
        <taxon>Glossata</taxon>
        <taxon>Ditrysia</taxon>
        <taxon>Yponomeutoidea</taxon>
        <taxon>Plutellidae</taxon>
        <taxon>Plutella</taxon>
    </lineage>
</organism>
<evidence type="ECO:0000256" key="6">
    <source>
        <dbReference type="ARBA" id="ARBA00023239"/>
    </source>
</evidence>
<comment type="catalytic activity">
    <reaction evidence="7 8">
        <text>hydrogencarbonate + H(+) = CO2 + H2O</text>
        <dbReference type="Rhea" id="RHEA:10748"/>
        <dbReference type="ChEBI" id="CHEBI:15377"/>
        <dbReference type="ChEBI" id="CHEBI:15378"/>
        <dbReference type="ChEBI" id="CHEBI:16526"/>
        <dbReference type="ChEBI" id="CHEBI:17544"/>
        <dbReference type="EC" id="4.2.1.1"/>
    </reaction>
</comment>
<name>A0A8S4EXD7_PLUXY</name>
<keyword evidence="8" id="KW-0732">Signal</keyword>
<dbReference type="PROSITE" id="PS00162">
    <property type="entry name" value="ALPHA_CA_1"/>
    <property type="match status" value="1"/>
</dbReference>
<dbReference type="AlphaFoldDB" id="A0A8S4EXD7"/>
<comment type="function">
    <text evidence="1 8">Reversible hydration of carbon dioxide.</text>
</comment>
<evidence type="ECO:0000259" key="9">
    <source>
        <dbReference type="PROSITE" id="PS51144"/>
    </source>
</evidence>
<dbReference type="PANTHER" id="PTHR18952">
    <property type="entry name" value="CARBONIC ANHYDRASE"/>
    <property type="match status" value="1"/>
</dbReference>
<evidence type="ECO:0000256" key="3">
    <source>
        <dbReference type="ARBA" id="ARBA00012925"/>
    </source>
</evidence>
<keyword evidence="5 8" id="KW-0862">Zinc</keyword>
<dbReference type="Pfam" id="PF00194">
    <property type="entry name" value="Carb_anhydrase"/>
    <property type="match status" value="1"/>
</dbReference>
<comment type="similarity">
    <text evidence="2 8">Belongs to the alpha-carbonic anhydrase family.</text>
</comment>
<proteinExistence type="inferred from homology"/>
<feature type="domain" description="Alpha-carbonic anhydrase" evidence="9">
    <location>
        <begin position="25"/>
        <end position="274"/>
    </location>
</feature>
<evidence type="ECO:0000313" key="11">
    <source>
        <dbReference type="Proteomes" id="UP000653454"/>
    </source>
</evidence>
<dbReference type="PROSITE" id="PS51144">
    <property type="entry name" value="ALPHA_CA_2"/>
    <property type="match status" value="1"/>
</dbReference>
<evidence type="ECO:0000256" key="8">
    <source>
        <dbReference type="RuleBase" id="RU367011"/>
    </source>
</evidence>
<dbReference type="SUPFAM" id="SSF51069">
    <property type="entry name" value="Carbonic anhydrase"/>
    <property type="match status" value="1"/>
</dbReference>